<dbReference type="Gene3D" id="3.30.450.40">
    <property type="match status" value="1"/>
</dbReference>
<protein>
    <submittedName>
        <fullName evidence="6">ANTAR domain-containing protein</fullName>
    </submittedName>
</protein>
<keyword evidence="3" id="KW-0805">Transcription regulation</keyword>
<proteinExistence type="predicted"/>
<keyword evidence="4" id="KW-0804">Transcription</keyword>
<dbReference type="EMBL" id="QZVT01000002">
    <property type="protein sequence ID" value="RJT81797.1"/>
    <property type="molecule type" value="Genomic_DNA"/>
</dbReference>
<evidence type="ECO:0000313" key="7">
    <source>
        <dbReference type="Proteomes" id="UP000272560"/>
    </source>
</evidence>
<dbReference type="InterPro" id="IPR005561">
    <property type="entry name" value="ANTAR"/>
</dbReference>
<dbReference type="PIRSF" id="PIRSF036625">
    <property type="entry name" value="GAF_ANTAR"/>
    <property type="match status" value="1"/>
</dbReference>
<evidence type="ECO:0000259" key="5">
    <source>
        <dbReference type="PROSITE" id="PS50921"/>
    </source>
</evidence>
<dbReference type="InterPro" id="IPR012074">
    <property type="entry name" value="GAF_ANTAR"/>
</dbReference>
<evidence type="ECO:0000256" key="4">
    <source>
        <dbReference type="ARBA" id="ARBA00023163"/>
    </source>
</evidence>
<feature type="domain" description="ANTAR" evidence="5">
    <location>
        <begin position="185"/>
        <end position="246"/>
    </location>
</feature>
<reference evidence="6 7" key="1">
    <citation type="submission" date="2018-09" db="EMBL/GenBank/DDBJ databases">
        <title>Novel species of Arthrobacter.</title>
        <authorList>
            <person name="Liu Q."/>
            <person name="Xin Y.-H."/>
        </authorList>
    </citation>
    <scope>NUCLEOTIDE SEQUENCE [LARGE SCALE GENOMIC DNA]</scope>
    <source>
        <strain evidence="6 7">Hz2</strain>
    </source>
</reference>
<dbReference type="SUPFAM" id="SSF55781">
    <property type="entry name" value="GAF domain-like"/>
    <property type="match status" value="1"/>
</dbReference>
<evidence type="ECO:0000256" key="2">
    <source>
        <dbReference type="ARBA" id="ARBA00022777"/>
    </source>
</evidence>
<organism evidence="6 7">
    <name type="scientific">Arthrobacter cheniae</name>
    <dbReference type="NCBI Taxonomy" id="1258888"/>
    <lineage>
        <taxon>Bacteria</taxon>
        <taxon>Bacillati</taxon>
        <taxon>Actinomycetota</taxon>
        <taxon>Actinomycetes</taxon>
        <taxon>Micrococcales</taxon>
        <taxon>Micrococcaceae</taxon>
        <taxon>Arthrobacter</taxon>
    </lineage>
</organism>
<dbReference type="InterPro" id="IPR029016">
    <property type="entry name" value="GAF-like_dom_sf"/>
</dbReference>
<dbReference type="InterPro" id="IPR011006">
    <property type="entry name" value="CheY-like_superfamily"/>
</dbReference>
<dbReference type="Pfam" id="PF03861">
    <property type="entry name" value="ANTAR"/>
    <property type="match status" value="1"/>
</dbReference>
<name>A0A3A5M6G9_9MICC</name>
<dbReference type="GO" id="GO:0003723">
    <property type="term" value="F:RNA binding"/>
    <property type="evidence" value="ECO:0007669"/>
    <property type="project" value="InterPro"/>
</dbReference>
<dbReference type="PROSITE" id="PS50921">
    <property type="entry name" value="ANTAR"/>
    <property type="match status" value="1"/>
</dbReference>
<dbReference type="InterPro" id="IPR003018">
    <property type="entry name" value="GAF"/>
</dbReference>
<dbReference type="Pfam" id="PF13185">
    <property type="entry name" value="GAF_2"/>
    <property type="match status" value="1"/>
</dbReference>
<dbReference type="OrthoDB" id="3820533at2"/>
<dbReference type="SUPFAM" id="SSF52172">
    <property type="entry name" value="CheY-like"/>
    <property type="match status" value="1"/>
</dbReference>
<evidence type="ECO:0000256" key="3">
    <source>
        <dbReference type="ARBA" id="ARBA00023015"/>
    </source>
</evidence>
<keyword evidence="7" id="KW-1185">Reference proteome</keyword>
<dbReference type="SMART" id="SM00065">
    <property type="entry name" value="GAF"/>
    <property type="match status" value="1"/>
</dbReference>
<evidence type="ECO:0000256" key="1">
    <source>
        <dbReference type="ARBA" id="ARBA00022679"/>
    </source>
</evidence>
<keyword evidence="2" id="KW-0418">Kinase</keyword>
<gene>
    <name evidence="6" type="ORF">D6T63_03265</name>
</gene>
<accession>A0A3A5M6G9</accession>
<dbReference type="AlphaFoldDB" id="A0A3A5M6G9"/>
<dbReference type="InterPro" id="IPR036388">
    <property type="entry name" value="WH-like_DNA-bd_sf"/>
</dbReference>
<dbReference type="Gene3D" id="1.10.10.10">
    <property type="entry name" value="Winged helix-like DNA-binding domain superfamily/Winged helix DNA-binding domain"/>
    <property type="match status" value="1"/>
</dbReference>
<dbReference type="SMART" id="SM01012">
    <property type="entry name" value="ANTAR"/>
    <property type="match status" value="1"/>
</dbReference>
<comment type="caution">
    <text evidence="6">The sequence shown here is derived from an EMBL/GenBank/DDBJ whole genome shotgun (WGS) entry which is preliminary data.</text>
</comment>
<sequence>MKFGNALPAAAAEESRNPVHGSRADVPVFLQNLVLDSPDVEHFLTRLAQVAAVYLSERGREVLCGITLLRPRHAETLASSSEAALKLDEIQYSYGDGPCLTAARTLQLVYVRDTRTDQRWPEYFVAVAEHGMRSILGVPIPLEGEANCALNLYSSAADGFPPEAVRAAEAFARDASKSLRLAVRIAHLSDQAAHLTSALESRTVINLAAGIVMGQNRCSQTTAMNILIAASNSRNIKLRDIAANVVSIASDETPTTHFD</sequence>
<dbReference type="RefSeq" id="WP_120147617.1">
    <property type="nucleotide sequence ID" value="NZ_QZVT01000002.1"/>
</dbReference>
<evidence type="ECO:0000313" key="6">
    <source>
        <dbReference type="EMBL" id="RJT81797.1"/>
    </source>
</evidence>
<dbReference type="GO" id="GO:0016301">
    <property type="term" value="F:kinase activity"/>
    <property type="evidence" value="ECO:0007669"/>
    <property type="project" value="UniProtKB-KW"/>
</dbReference>
<dbReference type="Proteomes" id="UP000272560">
    <property type="component" value="Unassembled WGS sequence"/>
</dbReference>
<keyword evidence="1" id="KW-0808">Transferase</keyword>